<dbReference type="Gene3D" id="3.90.1530.30">
    <property type="match status" value="1"/>
</dbReference>
<evidence type="ECO:0000313" key="7">
    <source>
        <dbReference type="Proteomes" id="UP000052015"/>
    </source>
</evidence>
<evidence type="ECO:0000256" key="3">
    <source>
        <dbReference type="ARBA" id="ARBA00022829"/>
    </source>
</evidence>
<keyword evidence="7" id="KW-1185">Reference proteome</keyword>
<dbReference type="CDD" id="cd16393">
    <property type="entry name" value="SPO0J_N"/>
    <property type="match status" value="1"/>
</dbReference>
<evidence type="ECO:0000313" key="6">
    <source>
        <dbReference type="EMBL" id="KRQ85954.1"/>
    </source>
</evidence>
<comment type="subcellular location">
    <subcellularLocation>
        <location evidence="1">Cytoplasm</location>
        <location evidence="1">Nucleoid</location>
    </subcellularLocation>
</comment>
<accession>A0A0R3JZH9</accession>
<dbReference type="GO" id="GO:0003677">
    <property type="term" value="F:DNA binding"/>
    <property type="evidence" value="ECO:0007669"/>
    <property type="project" value="UniProtKB-KW"/>
</dbReference>
<dbReference type="InterPro" id="IPR003115">
    <property type="entry name" value="ParB_N"/>
</dbReference>
<dbReference type="Proteomes" id="UP000052015">
    <property type="component" value="Unassembled WGS sequence"/>
</dbReference>
<dbReference type="InterPro" id="IPR050336">
    <property type="entry name" value="Chromosome_partition/occlusion"/>
</dbReference>
<reference evidence="6 7" key="1">
    <citation type="submission" date="2015-09" db="EMBL/GenBank/DDBJ databases">
        <title>Draft genome sequence of a Caloramator mitchellensis, a moderate thermophile from the Great Artesian Basin of Australia.</title>
        <authorList>
            <person name="Patel B.K."/>
        </authorList>
    </citation>
    <scope>NUCLEOTIDE SEQUENCE [LARGE SCALE GENOMIC DNA]</scope>
    <source>
        <strain evidence="6 7">VF08</strain>
    </source>
</reference>
<dbReference type="Gene3D" id="1.10.10.2830">
    <property type="match status" value="1"/>
</dbReference>
<evidence type="ECO:0000256" key="4">
    <source>
        <dbReference type="ARBA" id="ARBA00023125"/>
    </source>
</evidence>
<dbReference type="Pfam" id="PF02195">
    <property type="entry name" value="ParB_N"/>
    <property type="match status" value="1"/>
</dbReference>
<evidence type="ECO:0000259" key="5">
    <source>
        <dbReference type="SMART" id="SM00470"/>
    </source>
</evidence>
<dbReference type="STRING" id="908809.ABG79_02258"/>
<dbReference type="Pfam" id="PF23552">
    <property type="entry name" value="ParB_C"/>
    <property type="match status" value="1"/>
</dbReference>
<dbReference type="FunFam" id="1.10.10.2830:FF:000001">
    <property type="entry name" value="Chromosome partitioning protein ParB"/>
    <property type="match status" value="1"/>
</dbReference>
<dbReference type="InterPro" id="IPR004437">
    <property type="entry name" value="ParB/RepB/Spo0J"/>
</dbReference>
<sequence>MAKKSALGKGLGALIPETEEKGNVQEVEINKLFRNDEQPRRNFDEEKINALAESIKSHGIIQPIVVKREGEFYKIIAGERRWRAAKIAGLKKVPIVEKELSQREIMEISLIENIQREDLNPVEEALAYKRLMEEFELTQEEIAARVGKSRSAIANSLRILNLDERVLNYIINGELSEGHGKVIVSIEDNELQFNIAKKVVDEGLNVRQTEKLVKEILEEKKEKKKKNKEVHFRDVEEKLQMFFGTKVKINNGKNKGKIEIEYYSDSDLQRILELLNI</sequence>
<dbReference type="EMBL" id="LKHP01000019">
    <property type="protein sequence ID" value="KRQ85954.1"/>
    <property type="molecule type" value="Genomic_DNA"/>
</dbReference>
<dbReference type="InterPro" id="IPR041468">
    <property type="entry name" value="HTH_ParB/Spo0J"/>
</dbReference>
<dbReference type="PATRIC" id="fig|908809.3.peg.2244"/>
<dbReference type="AlphaFoldDB" id="A0A0R3JZH9"/>
<protein>
    <submittedName>
        <fullName evidence="6">Chromosome-partitioning protein Spo0J</fullName>
    </submittedName>
</protein>
<name>A0A0R3JZH9_CALMK</name>
<evidence type="ECO:0000256" key="1">
    <source>
        <dbReference type="ARBA" id="ARBA00004453"/>
    </source>
</evidence>
<feature type="domain" description="ParB-like N-terminal" evidence="5">
    <location>
        <begin position="25"/>
        <end position="114"/>
    </location>
</feature>
<keyword evidence="4" id="KW-0238">DNA-binding</keyword>
<dbReference type="InterPro" id="IPR057240">
    <property type="entry name" value="ParB_dimer_C"/>
</dbReference>
<dbReference type="SUPFAM" id="SSF109709">
    <property type="entry name" value="KorB DNA-binding domain-like"/>
    <property type="match status" value="1"/>
</dbReference>
<dbReference type="SUPFAM" id="SSF110849">
    <property type="entry name" value="ParB/Sulfiredoxin"/>
    <property type="match status" value="1"/>
</dbReference>
<dbReference type="GO" id="GO:0009295">
    <property type="term" value="C:nucleoid"/>
    <property type="evidence" value="ECO:0007669"/>
    <property type="project" value="UniProtKB-SubCell"/>
</dbReference>
<dbReference type="InterPro" id="IPR036086">
    <property type="entry name" value="ParB/Sulfiredoxin_sf"/>
</dbReference>
<dbReference type="GO" id="GO:0005694">
    <property type="term" value="C:chromosome"/>
    <property type="evidence" value="ECO:0007669"/>
    <property type="project" value="TreeGrafter"/>
</dbReference>
<organism evidence="6 7">
    <name type="scientific">Caloramator mitchellensis</name>
    <dbReference type="NCBI Taxonomy" id="908809"/>
    <lineage>
        <taxon>Bacteria</taxon>
        <taxon>Bacillati</taxon>
        <taxon>Bacillota</taxon>
        <taxon>Clostridia</taxon>
        <taxon>Eubacteriales</taxon>
        <taxon>Clostridiaceae</taxon>
        <taxon>Caloramator</taxon>
    </lineage>
</organism>
<gene>
    <name evidence="6" type="primary">spo0C</name>
    <name evidence="6" type="ORF">ABG79_02258</name>
</gene>
<keyword evidence="3" id="KW-0159">Chromosome partition</keyword>
<dbReference type="PANTHER" id="PTHR33375">
    <property type="entry name" value="CHROMOSOME-PARTITIONING PROTEIN PARB-RELATED"/>
    <property type="match status" value="1"/>
</dbReference>
<proteinExistence type="inferred from homology"/>
<dbReference type="RefSeq" id="WP_057979539.1">
    <property type="nucleotide sequence ID" value="NZ_LKHP01000019.1"/>
</dbReference>
<dbReference type="PANTHER" id="PTHR33375:SF1">
    <property type="entry name" value="CHROMOSOME-PARTITIONING PROTEIN PARB-RELATED"/>
    <property type="match status" value="1"/>
</dbReference>
<dbReference type="NCBIfam" id="TIGR00180">
    <property type="entry name" value="parB_part"/>
    <property type="match status" value="1"/>
</dbReference>
<dbReference type="GO" id="GO:0045881">
    <property type="term" value="P:positive regulation of sporulation resulting in formation of a cellular spore"/>
    <property type="evidence" value="ECO:0007669"/>
    <property type="project" value="TreeGrafter"/>
</dbReference>
<comment type="caution">
    <text evidence="6">The sequence shown here is derived from an EMBL/GenBank/DDBJ whole genome shotgun (WGS) entry which is preliminary data.</text>
</comment>
<dbReference type="FunFam" id="3.90.1530.30:FF:000001">
    <property type="entry name" value="Chromosome partitioning protein ParB"/>
    <property type="match status" value="1"/>
</dbReference>
<comment type="similarity">
    <text evidence="2">Belongs to the ParB family.</text>
</comment>
<dbReference type="OrthoDB" id="9802051at2"/>
<evidence type="ECO:0000256" key="2">
    <source>
        <dbReference type="ARBA" id="ARBA00006295"/>
    </source>
</evidence>
<dbReference type="Pfam" id="PF17762">
    <property type="entry name" value="HTH_ParB"/>
    <property type="match status" value="1"/>
</dbReference>
<dbReference type="SMART" id="SM00470">
    <property type="entry name" value="ParB"/>
    <property type="match status" value="1"/>
</dbReference>
<dbReference type="GO" id="GO:0007059">
    <property type="term" value="P:chromosome segregation"/>
    <property type="evidence" value="ECO:0007669"/>
    <property type="project" value="UniProtKB-KW"/>
</dbReference>